<keyword evidence="10" id="KW-1185">Reference proteome</keyword>
<dbReference type="GO" id="GO:0005886">
    <property type="term" value="C:plasma membrane"/>
    <property type="evidence" value="ECO:0007669"/>
    <property type="project" value="UniProtKB-SubCell"/>
</dbReference>
<name>A0A370HLS2_9NOCA</name>
<dbReference type="PANTHER" id="PTHR23513:SF11">
    <property type="entry name" value="STAPHYLOFERRIN A TRANSPORTER"/>
    <property type="match status" value="1"/>
</dbReference>
<evidence type="ECO:0000259" key="8">
    <source>
        <dbReference type="PROSITE" id="PS50850"/>
    </source>
</evidence>
<proteinExistence type="predicted"/>
<evidence type="ECO:0000256" key="2">
    <source>
        <dbReference type="ARBA" id="ARBA00022448"/>
    </source>
</evidence>
<keyword evidence="2" id="KW-0813">Transport</keyword>
<dbReference type="InterPro" id="IPR036259">
    <property type="entry name" value="MFS_trans_sf"/>
</dbReference>
<feature type="transmembrane region" description="Helical" evidence="7">
    <location>
        <begin position="372"/>
        <end position="398"/>
    </location>
</feature>
<accession>A0A370HLS2</accession>
<evidence type="ECO:0000256" key="1">
    <source>
        <dbReference type="ARBA" id="ARBA00004651"/>
    </source>
</evidence>
<dbReference type="Gene3D" id="1.20.1250.20">
    <property type="entry name" value="MFS general substrate transporter like domains"/>
    <property type="match status" value="1"/>
</dbReference>
<reference evidence="9 10" key="1">
    <citation type="submission" date="2018-07" db="EMBL/GenBank/DDBJ databases">
        <title>Genomic Encyclopedia of Type Strains, Phase IV (KMG-IV): sequencing the most valuable type-strain genomes for metagenomic binning, comparative biology and taxonomic classification.</title>
        <authorList>
            <person name="Goeker M."/>
        </authorList>
    </citation>
    <scope>NUCLEOTIDE SEQUENCE [LARGE SCALE GENOMIC DNA]</scope>
    <source>
        <strain evidence="9 10">DSM 44290</strain>
    </source>
</reference>
<evidence type="ECO:0000313" key="9">
    <source>
        <dbReference type="EMBL" id="RDI58991.1"/>
    </source>
</evidence>
<dbReference type="GO" id="GO:0022857">
    <property type="term" value="F:transmembrane transporter activity"/>
    <property type="evidence" value="ECO:0007669"/>
    <property type="project" value="InterPro"/>
</dbReference>
<dbReference type="Proteomes" id="UP000254869">
    <property type="component" value="Unassembled WGS sequence"/>
</dbReference>
<evidence type="ECO:0000256" key="7">
    <source>
        <dbReference type="SAM" id="Phobius"/>
    </source>
</evidence>
<keyword evidence="5 7" id="KW-1133">Transmembrane helix</keyword>
<feature type="transmembrane region" description="Helical" evidence="7">
    <location>
        <begin position="245"/>
        <end position="262"/>
    </location>
</feature>
<evidence type="ECO:0000256" key="3">
    <source>
        <dbReference type="ARBA" id="ARBA00022475"/>
    </source>
</evidence>
<feature type="transmembrane region" description="Helical" evidence="7">
    <location>
        <begin position="404"/>
        <end position="423"/>
    </location>
</feature>
<feature type="transmembrane region" description="Helical" evidence="7">
    <location>
        <begin position="339"/>
        <end position="360"/>
    </location>
</feature>
<feature type="transmembrane region" description="Helical" evidence="7">
    <location>
        <begin position="314"/>
        <end position="333"/>
    </location>
</feature>
<feature type="transmembrane region" description="Helical" evidence="7">
    <location>
        <begin position="193"/>
        <end position="210"/>
    </location>
</feature>
<dbReference type="PROSITE" id="PS50850">
    <property type="entry name" value="MFS"/>
    <property type="match status" value="1"/>
</dbReference>
<protein>
    <submittedName>
        <fullName evidence="9">Putative MFS family arabinose efflux permease</fullName>
    </submittedName>
</protein>
<organism evidence="9 10">
    <name type="scientific">Nocardia pseudobrasiliensis</name>
    <dbReference type="NCBI Taxonomy" id="45979"/>
    <lineage>
        <taxon>Bacteria</taxon>
        <taxon>Bacillati</taxon>
        <taxon>Actinomycetota</taxon>
        <taxon>Actinomycetes</taxon>
        <taxon>Mycobacteriales</taxon>
        <taxon>Nocardiaceae</taxon>
        <taxon>Nocardia</taxon>
    </lineage>
</organism>
<evidence type="ECO:0000256" key="5">
    <source>
        <dbReference type="ARBA" id="ARBA00022989"/>
    </source>
</evidence>
<dbReference type="PANTHER" id="PTHR23513">
    <property type="entry name" value="INTEGRAL MEMBRANE EFFLUX PROTEIN-RELATED"/>
    <property type="match status" value="1"/>
</dbReference>
<keyword evidence="4 7" id="KW-0812">Transmembrane</keyword>
<feature type="transmembrane region" description="Helical" evidence="7">
    <location>
        <begin position="282"/>
        <end position="302"/>
    </location>
</feature>
<dbReference type="EMBL" id="QQBC01000021">
    <property type="protein sequence ID" value="RDI58991.1"/>
    <property type="molecule type" value="Genomic_DNA"/>
</dbReference>
<sequence length="436" mass="46049">MCNACGVATHVLESDSETSGPAPVRKFAALRNRDCRPYLFGAALAMMADNIEHVITYWVLWQKFHSPALAGFEVISHWVPFLLFSVYFGSLADRYDCRRLIQAAQVLFMAVSAAWGVLFLTGSLQVWQACVLLVLHGCAGSLWGPGEQLMLHDFVGRDELPSAVRLNATFRSLGILFGPVVGSALLLGLGPTAGIFANIVFYLPLTLFLFRTKFTGHTRDGHVPRPRVGVLDSVRVFREVRSNRTMVSMIVLAGLGSFFVGASMQSSMPIFAHDLGAGDAGLTYGVLLFANGVGGVVGGVLLEATGRIKPTVTAAVVSTAIYGLTSLCFAATANYPFAVVMLVVSGVANLASMSIGQTLVQLLAPAADRGRVIGLYGVSSSGLRAGSGFTVGLIGAAIGVHWSLGLSALALCLGTAATALYVWRDRAATLTTGQMP</sequence>
<dbReference type="AlphaFoldDB" id="A0A370HLS2"/>
<dbReference type="CDD" id="cd06173">
    <property type="entry name" value="MFS_MefA_like"/>
    <property type="match status" value="1"/>
</dbReference>
<keyword evidence="3" id="KW-1003">Cell membrane</keyword>
<evidence type="ECO:0000313" key="10">
    <source>
        <dbReference type="Proteomes" id="UP000254869"/>
    </source>
</evidence>
<feature type="transmembrane region" description="Helical" evidence="7">
    <location>
        <begin position="67"/>
        <end position="88"/>
    </location>
</feature>
<dbReference type="RefSeq" id="WP_067999245.1">
    <property type="nucleotide sequence ID" value="NZ_QQBC01000021.1"/>
</dbReference>
<keyword evidence="6 7" id="KW-0472">Membrane</keyword>
<dbReference type="InterPro" id="IPR020846">
    <property type="entry name" value="MFS_dom"/>
</dbReference>
<dbReference type="InterPro" id="IPR010290">
    <property type="entry name" value="TM_effector"/>
</dbReference>
<comment type="caution">
    <text evidence="9">The sequence shown here is derived from an EMBL/GenBank/DDBJ whole genome shotgun (WGS) entry which is preliminary data.</text>
</comment>
<evidence type="ECO:0000256" key="6">
    <source>
        <dbReference type="ARBA" id="ARBA00023136"/>
    </source>
</evidence>
<feature type="domain" description="Major facilitator superfamily (MFS) profile" evidence="8">
    <location>
        <begin position="242"/>
        <end position="436"/>
    </location>
</feature>
<dbReference type="Pfam" id="PF05977">
    <property type="entry name" value="MFS_3"/>
    <property type="match status" value="1"/>
</dbReference>
<dbReference type="STRING" id="1210086.GCA_001613105_03719"/>
<feature type="transmembrane region" description="Helical" evidence="7">
    <location>
        <begin position="38"/>
        <end position="61"/>
    </location>
</feature>
<comment type="subcellular location">
    <subcellularLocation>
        <location evidence="1">Cell membrane</location>
        <topology evidence="1">Multi-pass membrane protein</topology>
    </subcellularLocation>
</comment>
<feature type="transmembrane region" description="Helical" evidence="7">
    <location>
        <begin position="100"/>
        <end position="120"/>
    </location>
</feature>
<dbReference type="SUPFAM" id="SSF103473">
    <property type="entry name" value="MFS general substrate transporter"/>
    <property type="match status" value="1"/>
</dbReference>
<evidence type="ECO:0000256" key="4">
    <source>
        <dbReference type="ARBA" id="ARBA00022692"/>
    </source>
</evidence>
<gene>
    <name evidence="9" type="ORF">DFR76_12110</name>
</gene>